<gene>
    <name evidence="1" type="ORF">DWW10_10940</name>
</gene>
<reference evidence="1 2" key="1">
    <citation type="submission" date="2018-08" db="EMBL/GenBank/DDBJ databases">
        <title>A genome reference for cultivated species of the human gut microbiota.</title>
        <authorList>
            <person name="Zou Y."/>
            <person name="Xue W."/>
            <person name="Luo G."/>
        </authorList>
    </citation>
    <scope>NUCLEOTIDE SEQUENCE [LARGE SCALE GENOMIC DNA]</scope>
    <source>
        <strain evidence="1 2">AF14-32</strain>
    </source>
</reference>
<dbReference type="RefSeq" id="WP_022392599.1">
    <property type="nucleotide sequence ID" value="NZ_CABJDN010000003.1"/>
</dbReference>
<dbReference type="AlphaFoldDB" id="A0A412Y9N0"/>
<dbReference type="PANTHER" id="PTHR37833">
    <property type="entry name" value="LIPOPROTEIN-RELATED"/>
    <property type="match status" value="1"/>
</dbReference>
<organism evidence="1 2">
    <name type="scientific">Bacteroides intestinalis</name>
    <dbReference type="NCBI Taxonomy" id="329854"/>
    <lineage>
        <taxon>Bacteria</taxon>
        <taxon>Pseudomonadati</taxon>
        <taxon>Bacteroidota</taxon>
        <taxon>Bacteroidia</taxon>
        <taxon>Bacteroidales</taxon>
        <taxon>Bacteroidaceae</taxon>
        <taxon>Bacteroides</taxon>
    </lineage>
</organism>
<evidence type="ECO:0000313" key="2">
    <source>
        <dbReference type="Proteomes" id="UP000283850"/>
    </source>
</evidence>
<dbReference type="Pfam" id="PF07610">
    <property type="entry name" value="DUF1573"/>
    <property type="match status" value="1"/>
</dbReference>
<dbReference type="PANTHER" id="PTHR37833:SF1">
    <property type="entry name" value="SIGNAL PEPTIDE PROTEIN"/>
    <property type="match status" value="1"/>
</dbReference>
<proteinExistence type="predicted"/>
<accession>A0A412Y9N0</accession>
<dbReference type="EMBL" id="QRZF01000006">
    <property type="protein sequence ID" value="RGV54024.1"/>
    <property type="molecule type" value="Genomic_DNA"/>
</dbReference>
<name>A0A412Y9N0_9BACE</name>
<dbReference type="InterPro" id="IPR011467">
    <property type="entry name" value="DUF1573"/>
</dbReference>
<evidence type="ECO:0000313" key="1">
    <source>
        <dbReference type="EMBL" id="RGV54024.1"/>
    </source>
</evidence>
<comment type="caution">
    <text evidence="1">The sequence shown here is derived from an EMBL/GenBank/DDBJ whole genome shotgun (WGS) entry which is preliminary data.</text>
</comment>
<dbReference type="Proteomes" id="UP000283850">
    <property type="component" value="Unassembled WGS sequence"/>
</dbReference>
<sequence length="292" mass="33741">MKISFSAYMVILILFSSCQNSNKNEIISLVKEWEGKEILFPTGSVFTILERDTVEHAKNDVDYKIVTYVDSTGCMSCKLQLSRWKEFILELDTISPKKIPFLFYFYPKNKSELNFIVYRNTFNYPICIDEKDSFNKLNHFPANMMFQTFLLDRDNRVLAIGNPIHSSKVKELYLKIIQGDKVQPNNKKNIIQTEVSVDKTTMFLDHFDWHKEQHAKFILTNTGKELLMIYDVTTSCGCTEVAYSKEPTRPGASVSLNVTYKAEHPERFDKSITVYCNATSSPLQLRVKGEAE</sequence>
<dbReference type="InterPro" id="IPR013783">
    <property type="entry name" value="Ig-like_fold"/>
</dbReference>
<dbReference type="PROSITE" id="PS51257">
    <property type="entry name" value="PROKAR_LIPOPROTEIN"/>
    <property type="match status" value="1"/>
</dbReference>
<dbReference type="Gene3D" id="3.40.30.10">
    <property type="entry name" value="Glutaredoxin"/>
    <property type="match status" value="1"/>
</dbReference>
<dbReference type="Gene3D" id="2.60.40.10">
    <property type="entry name" value="Immunoglobulins"/>
    <property type="match status" value="1"/>
</dbReference>
<protein>
    <submittedName>
        <fullName evidence="1">DUF1573 domain-containing protein</fullName>
    </submittedName>
</protein>